<reference evidence="6 7" key="1">
    <citation type="submission" date="2021-01" db="EMBL/GenBank/DDBJ databases">
        <title>Whole genome shotgun sequence of Planobispora siamensis NBRC 107568.</title>
        <authorList>
            <person name="Komaki H."/>
            <person name="Tamura T."/>
        </authorList>
    </citation>
    <scope>NUCLEOTIDE SEQUENCE [LARGE SCALE GENOMIC DNA]</scope>
    <source>
        <strain evidence="6 7">NBRC 107568</strain>
    </source>
</reference>
<evidence type="ECO:0000313" key="7">
    <source>
        <dbReference type="Proteomes" id="UP000619788"/>
    </source>
</evidence>
<evidence type="ECO:0008006" key="8">
    <source>
        <dbReference type="Google" id="ProtNLM"/>
    </source>
</evidence>
<dbReference type="Pfam" id="PF04191">
    <property type="entry name" value="PEMT"/>
    <property type="match status" value="1"/>
</dbReference>
<accession>A0A8J3WIN2</accession>
<dbReference type="GO" id="GO:0012505">
    <property type="term" value="C:endomembrane system"/>
    <property type="evidence" value="ECO:0007669"/>
    <property type="project" value="UniProtKB-SubCell"/>
</dbReference>
<keyword evidence="3 5" id="KW-1133">Transmembrane helix</keyword>
<dbReference type="PANTHER" id="PTHR12714:SF9">
    <property type="entry name" value="PROTEIN-S-ISOPRENYLCYSTEINE O-METHYLTRANSFERASE"/>
    <property type="match status" value="1"/>
</dbReference>
<feature type="transmembrane region" description="Helical" evidence="5">
    <location>
        <begin position="131"/>
        <end position="160"/>
    </location>
</feature>
<keyword evidence="2 5" id="KW-0812">Transmembrane</keyword>
<dbReference type="RefSeq" id="WP_204062326.1">
    <property type="nucleotide sequence ID" value="NZ_BOOJ01000007.1"/>
</dbReference>
<feature type="transmembrane region" description="Helical" evidence="5">
    <location>
        <begin position="82"/>
        <end position="102"/>
    </location>
</feature>
<evidence type="ECO:0000256" key="4">
    <source>
        <dbReference type="ARBA" id="ARBA00023136"/>
    </source>
</evidence>
<keyword evidence="7" id="KW-1185">Reference proteome</keyword>
<comment type="caution">
    <text evidence="6">The sequence shown here is derived from an EMBL/GenBank/DDBJ whole genome shotgun (WGS) entry which is preliminary data.</text>
</comment>
<protein>
    <recommendedName>
        <fullName evidence="8">Protein-S-isoprenylcysteine O-methyltransferase Ste14</fullName>
    </recommendedName>
</protein>
<dbReference type="PANTHER" id="PTHR12714">
    <property type="entry name" value="PROTEIN-S ISOPRENYLCYSTEINE O-METHYLTRANSFERASE"/>
    <property type="match status" value="1"/>
</dbReference>
<dbReference type="Gene3D" id="1.20.120.1630">
    <property type="match status" value="1"/>
</dbReference>
<dbReference type="GO" id="GO:0016740">
    <property type="term" value="F:transferase activity"/>
    <property type="evidence" value="ECO:0007669"/>
    <property type="project" value="UniProtKB-ARBA"/>
</dbReference>
<evidence type="ECO:0000256" key="1">
    <source>
        <dbReference type="ARBA" id="ARBA00004127"/>
    </source>
</evidence>
<keyword evidence="4 5" id="KW-0472">Membrane</keyword>
<gene>
    <name evidence="6" type="ORF">Psi01_05720</name>
</gene>
<sequence>MTVAALVMYLTALMLAFGWRTLVQWRRTGDSGLRLDAGPAGSLAWWAKLAFVAALVLGLAGPIAGLAGLAPLAALDHPLVRGAGLLIAVLGTAATLVAQLAMGTSWRIGVDAGERTDLVTGGPFAVARNPIFTAMITTSLGLTLMVPNPVALAGLAVLVVSIQMQVRAVEEPYLRIVHGAAYGEYAARVGRFVPGLGRLPYRPVSPSGG</sequence>
<name>A0A8J3WIN2_9ACTN</name>
<evidence type="ECO:0000256" key="5">
    <source>
        <dbReference type="SAM" id="Phobius"/>
    </source>
</evidence>
<evidence type="ECO:0000256" key="2">
    <source>
        <dbReference type="ARBA" id="ARBA00022692"/>
    </source>
</evidence>
<dbReference type="InterPro" id="IPR007318">
    <property type="entry name" value="Phopholipid_MeTrfase"/>
</dbReference>
<evidence type="ECO:0000256" key="3">
    <source>
        <dbReference type="ARBA" id="ARBA00022989"/>
    </source>
</evidence>
<dbReference type="EMBL" id="BOOJ01000007">
    <property type="protein sequence ID" value="GIH89942.1"/>
    <property type="molecule type" value="Genomic_DNA"/>
</dbReference>
<evidence type="ECO:0000313" key="6">
    <source>
        <dbReference type="EMBL" id="GIH89942.1"/>
    </source>
</evidence>
<proteinExistence type="predicted"/>
<dbReference type="Proteomes" id="UP000619788">
    <property type="component" value="Unassembled WGS sequence"/>
</dbReference>
<organism evidence="6 7">
    <name type="scientific">Planobispora siamensis</name>
    <dbReference type="NCBI Taxonomy" id="936338"/>
    <lineage>
        <taxon>Bacteria</taxon>
        <taxon>Bacillati</taxon>
        <taxon>Actinomycetota</taxon>
        <taxon>Actinomycetes</taxon>
        <taxon>Streptosporangiales</taxon>
        <taxon>Streptosporangiaceae</taxon>
        <taxon>Planobispora</taxon>
    </lineage>
</organism>
<feature type="transmembrane region" description="Helical" evidence="5">
    <location>
        <begin position="42"/>
        <end position="70"/>
    </location>
</feature>
<dbReference type="AlphaFoldDB" id="A0A8J3WIN2"/>
<comment type="subcellular location">
    <subcellularLocation>
        <location evidence="1">Endomembrane system</location>
        <topology evidence="1">Multi-pass membrane protein</topology>
    </subcellularLocation>
</comment>